<keyword evidence="2" id="KW-0560">Oxidoreductase</keyword>
<evidence type="ECO:0000256" key="1">
    <source>
        <dbReference type="ARBA" id="ARBA00022723"/>
    </source>
</evidence>
<dbReference type="AlphaFoldDB" id="A0A0G4GQ79"/>
<dbReference type="PANTHER" id="PTHR11709:SF504">
    <property type="entry name" value="PLASTOCYANIN-LIKE DOMAIN-CONTAINING PROTEIN"/>
    <property type="match status" value="1"/>
</dbReference>
<reference evidence="5" key="1">
    <citation type="submission" date="2014-11" db="EMBL/GenBank/DDBJ databases">
        <authorList>
            <person name="Otto D Thomas"/>
            <person name="Naeem Raeece"/>
        </authorList>
    </citation>
    <scope>NUCLEOTIDE SEQUENCE</scope>
</reference>
<accession>A0A0G4GQ79</accession>
<evidence type="ECO:0000256" key="3">
    <source>
        <dbReference type="SAM" id="SignalP"/>
    </source>
</evidence>
<gene>
    <name evidence="5" type="ORF">Cvel_5020</name>
</gene>
<dbReference type="PROSITE" id="PS00080">
    <property type="entry name" value="MULTICOPPER_OXIDASE2"/>
    <property type="match status" value="1"/>
</dbReference>
<feature type="chain" id="PRO_5005190345" description="Plastocyanin-like domain-containing protein" evidence="3">
    <location>
        <begin position="20"/>
        <end position="519"/>
    </location>
</feature>
<dbReference type="InterPro" id="IPR033138">
    <property type="entry name" value="Cu_oxidase_CS"/>
</dbReference>
<proteinExistence type="predicted"/>
<keyword evidence="1" id="KW-0479">Metal-binding</keyword>
<sequence length="519" mass="57664">MKFLFGFLGSALLAPSSEGQFDGLFKGLEGFDFNVGDLFDAPDRAVGMSDDDKGGKAYDAGLSKEQKVAAATYKPRTRKIYLQIEQVEWNFAPQGRNEILDTAFGDDENVFLQNRPLENPFNPNQMDPPVTDLAVGSRYQKFRYIEYTDDTFTTQVPRRTEELHLGLLGPVVRCVVGDTVHVTLKNGVPADMMNNQRRRRRLQEGGFAGFDQPPPLCFSAHPHGLAYTKMSEGAFYSDGSGDPNVDGTPGIAPADCVMPGMTATQEWFCVPEAGPGPKSKVSSMSWVYHSHVNTPLDINSGIYGMIVVTAPWAVKTEENAARGTPGDVDREFFALMHVVNENAGWLIEENVEQYIIGDVALTDPERDMVVEFLDNSASFPESNLMHAINGLMYGNVVAEDTLPLFKARQGEKVRWYVTSMGSEEDHHTHHWHGNVLTTERGLNRDVILMSAAESMPADMYTRNAGNWLYHCHIHDHISAGMESIYQVLQTEAVAVPPPGKMQYSTNPWYKDDPSYAGKF</sequence>
<organism evidence="5">
    <name type="scientific">Chromera velia CCMP2878</name>
    <dbReference type="NCBI Taxonomy" id="1169474"/>
    <lineage>
        <taxon>Eukaryota</taxon>
        <taxon>Sar</taxon>
        <taxon>Alveolata</taxon>
        <taxon>Colpodellida</taxon>
        <taxon>Chromeraceae</taxon>
        <taxon>Chromera</taxon>
    </lineage>
</organism>
<keyword evidence="3" id="KW-0732">Signal</keyword>
<dbReference type="GO" id="GO:0005507">
    <property type="term" value="F:copper ion binding"/>
    <property type="evidence" value="ECO:0007669"/>
    <property type="project" value="InterPro"/>
</dbReference>
<name>A0A0G4GQ79_9ALVE</name>
<dbReference type="VEuPathDB" id="CryptoDB:Cvel_5020"/>
<dbReference type="Gene3D" id="2.60.40.420">
    <property type="entry name" value="Cupredoxins - blue copper proteins"/>
    <property type="match status" value="2"/>
</dbReference>
<dbReference type="EMBL" id="CDMZ01001424">
    <property type="protein sequence ID" value="CEM32370.1"/>
    <property type="molecule type" value="Genomic_DNA"/>
</dbReference>
<dbReference type="SUPFAM" id="SSF49503">
    <property type="entry name" value="Cupredoxins"/>
    <property type="match status" value="2"/>
</dbReference>
<dbReference type="PANTHER" id="PTHR11709">
    <property type="entry name" value="MULTI-COPPER OXIDASE"/>
    <property type="match status" value="1"/>
</dbReference>
<protein>
    <recommendedName>
        <fullName evidence="4">Plastocyanin-like domain-containing protein</fullName>
    </recommendedName>
</protein>
<dbReference type="InterPro" id="IPR045087">
    <property type="entry name" value="Cu-oxidase_fam"/>
</dbReference>
<evidence type="ECO:0000256" key="2">
    <source>
        <dbReference type="ARBA" id="ARBA00023002"/>
    </source>
</evidence>
<dbReference type="Pfam" id="PF07731">
    <property type="entry name" value="Cu-oxidase_2"/>
    <property type="match status" value="1"/>
</dbReference>
<dbReference type="InterPro" id="IPR008972">
    <property type="entry name" value="Cupredoxin"/>
</dbReference>
<dbReference type="InterPro" id="IPR011706">
    <property type="entry name" value="Cu-oxidase_C"/>
</dbReference>
<dbReference type="GO" id="GO:0006826">
    <property type="term" value="P:iron ion transport"/>
    <property type="evidence" value="ECO:0007669"/>
    <property type="project" value="TreeGrafter"/>
</dbReference>
<dbReference type="GO" id="GO:0005886">
    <property type="term" value="C:plasma membrane"/>
    <property type="evidence" value="ECO:0007669"/>
    <property type="project" value="TreeGrafter"/>
</dbReference>
<dbReference type="GO" id="GO:0016491">
    <property type="term" value="F:oxidoreductase activity"/>
    <property type="evidence" value="ECO:0007669"/>
    <property type="project" value="UniProtKB-KW"/>
</dbReference>
<evidence type="ECO:0000313" key="5">
    <source>
        <dbReference type="EMBL" id="CEM32370.1"/>
    </source>
</evidence>
<feature type="signal peptide" evidence="3">
    <location>
        <begin position="1"/>
        <end position="19"/>
    </location>
</feature>
<dbReference type="InterPro" id="IPR002355">
    <property type="entry name" value="Cu_oxidase_Cu_BS"/>
</dbReference>
<feature type="domain" description="Plastocyanin-like" evidence="4">
    <location>
        <begin position="400"/>
        <end position="482"/>
    </location>
</feature>
<dbReference type="PROSITE" id="PS00079">
    <property type="entry name" value="MULTICOPPER_OXIDASE1"/>
    <property type="match status" value="1"/>
</dbReference>
<evidence type="ECO:0000259" key="4">
    <source>
        <dbReference type="Pfam" id="PF07731"/>
    </source>
</evidence>